<dbReference type="PANTHER" id="PTHR47307:SF1">
    <property type="entry name" value="GLUTATHIONE-REGULATED POTASSIUM-EFFLUX SYSTEM ANCILLARY PROTEIN KEFG"/>
    <property type="match status" value="1"/>
</dbReference>
<keyword evidence="4" id="KW-1185">Reference proteome</keyword>
<evidence type="ECO:0000313" key="3">
    <source>
        <dbReference type="EMBL" id="MDX7985850.1"/>
    </source>
</evidence>
<gene>
    <name evidence="3" type="ORF">FE392_00650</name>
</gene>
<dbReference type="PANTHER" id="PTHR47307">
    <property type="entry name" value="GLUTATHIONE-REGULATED POTASSIUM-EFFLUX SYSTEM ANCILLARY PROTEIN KEFG"/>
    <property type="match status" value="1"/>
</dbReference>
<sequence>MPLMILAHPNIQQSAANKTIVEELKKSNIELEIRDIYNLSPNYNIDVAAEQEALLRHDFIILQYPMYWFNMPAILKVWFDQVFEYQFAYGSKGYKLKNKKLLPSFTVGQPERNFKLDEYTSRMDNFLEPIKKSAEYSKMHYIEPVILYEIASVYDVKNVTGNTKGEIINKAKEHSKRLQETIKRYDKG</sequence>
<dbReference type="Pfam" id="PF02525">
    <property type="entry name" value="Flavodoxin_2"/>
    <property type="match status" value="1"/>
</dbReference>
<dbReference type="InterPro" id="IPR029039">
    <property type="entry name" value="Flavoprotein-like_sf"/>
</dbReference>
<dbReference type="EMBL" id="VCDN01000003">
    <property type="protein sequence ID" value="MDX7985850.1"/>
    <property type="molecule type" value="Genomic_DNA"/>
</dbReference>
<protein>
    <submittedName>
        <fullName evidence="3">NAD(P)H-dependent oxidoreductase</fullName>
    </submittedName>
</protein>
<feature type="domain" description="Flavodoxin-like fold" evidence="2">
    <location>
        <begin position="3"/>
        <end position="155"/>
    </location>
</feature>
<keyword evidence="1" id="KW-0560">Oxidoreductase</keyword>
<dbReference type="InterPro" id="IPR046980">
    <property type="entry name" value="KefG/KefF"/>
</dbReference>
<dbReference type="InterPro" id="IPR003680">
    <property type="entry name" value="Flavodoxin_fold"/>
</dbReference>
<proteinExistence type="predicted"/>
<accession>A0ABU4S6W3</accession>
<organism evidence="3 4">
    <name type="scientific">Xenorhabdus santafensis</name>
    <dbReference type="NCBI Taxonomy" id="2582833"/>
    <lineage>
        <taxon>Bacteria</taxon>
        <taxon>Pseudomonadati</taxon>
        <taxon>Pseudomonadota</taxon>
        <taxon>Gammaproteobacteria</taxon>
        <taxon>Enterobacterales</taxon>
        <taxon>Morganellaceae</taxon>
        <taxon>Xenorhabdus</taxon>
    </lineage>
</organism>
<evidence type="ECO:0000259" key="2">
    <source>
        <dbReference type="Pfam" id="PF02525"/>
    </source>
</evidence>
<evidence type="ECO:0000313" key="4">
    <source>
        <dbReference type="Proteomes" id="UP001271890"/>
    </source>
</evidence>
<name>A0ABU4S6W3_9GAMM</name>
<evidence type="ECO:0000256" key="1">
    <source>
        <dbReference type="ARBA" id="ARBA00023002"/>
    </source>
</evidence>
<dbReference type="RefSeq" id="WP_319928301.1">
    <property type="nucleotide sequence ID" value="NZ_VCDN01000003.1"/>
</dbReference>
<dbReference type="SUPFAM" id="SSF52218">
    <property type="entry name" value="Flavoproteins"/>
    <property type="match status" value="1"/>
</dbReference>
<comment type="caution">
    <text evidence="3">The sequence shown here is derived from an EMBL/GenBank/DDBJ whole genome shotgun (WGS) entry which is preliminary data.</text>
</comment>
<reference evidence="4" key="1">
    <citation type="journal article" date="2024" name="Toxins">
        <title>Genome Sequence Analysis of Native Xenorhabdus Strains Isolated from Entomopathogenic Nematodes in Argentina.</title>
        <authorList>
            <person name="Palma L."/>
            <person name="Frizzo L."/>
            <person name="Kaiser S."/>
            <person name="Berry C."/>
            <person name="Caballero P."/>
            <person name="Bode H.B."/>
            <person name="Del Valle E.E."/>
        </authorList>
    </citation>
    <scope>NUCLEOTIDE SEQUENCE [LARGE SCALE GENOMIC DNA]</scope>
    <source>
        <strain evidence="4">12</strain>
    </source>
</reference>
<dbReference type="Proteomes" id="UP001271890">
    <property type="component" value="Unassembled WGS sequence"/>
</dbReference>
<dbReference type="Gene3D" id="3.40.50.360">
    <property type="match status" value="1"/>
</dbReference>